<keyword evidence="2" id="KW-1185">Reference proteome</keyword>
<dbReference type="RefSeq" id="WP_066412418.1">
    <property type="nucleotide sequence ID" value="NZ_CP018866.1"/>
</dbReference>
<dbReference type="STRING" id="1314751.GCA_001591425_00791"/>
<protein>
    <submittedName>
        <fullName evidence="1">Uncharacterized protein</fullName>
    </submittedName>
</protein>
<dbReference type="Proteomes" id="UP000215224">
    <property type="component" value="Chromosome"/>
</dbReference>
<proteinExistence type="predicted"/>
<sequence>MNKSIRDQLKDWKMQHGFETKIKYKQKNVTTSKKKEEKLSDQDLRELMGTNRPTYARGRGGAYRQK</sequence>
<gene>
    <name evidence="1" type="ORF">BC6307_18020</name>
</gene>
<accession>A0A223KU60</accession>
<dbReference type="AlphaFoldDB" id="A0A223KU60"/>
<evidence type="ECO:0000313" key="1">
    <source>
        <dbReference type="EMBL" id="AST93019.1"/>
    </source>
</evidence>
<dbReference type="KEGG" id="bcoh:BC6307_18020"/>
<dbReference type="EMBL" id="CP018866">
    <property type="protein sequence ID" value="AST93019.1"/>
    <property type="molecule type" value="Genomic_DNA"/>
</dbReference>
<reference evidence="1 2" key="1">
    <citation type="submission" date="2016-12" db="EMBL/GenBank/DDBJ databases">
        <title>The whole genome sequencing and assembly of Bacillus cohnii DSM 6307T strain.</title>
        <authorList>
            <person name="Lee Y.-J."/>
            <person name="Yi H."/>
            <person name="Bahn Y.-S."/>
            <person name="Kim J.F."/>
            <person name="Lee D.-W."/>
        </authorList>
    </citation>
    <scope>NUCLEOTIDE SEQUENCE [LARGE SCALE GENOMIC DNA]</scope>
    <source>
        <strain evidence="1 2">DSM 6307</strain>
    </source>
</reference>
<name>A0A223KU60_9BACI</name>
<evidence type="ECO:0000313" key="2">
    <source>
        <dbReference type="Proteomes" id="UP000215224"/>
    </source>
</evidence>
<organism evidence="1 2">
    <name type="scientific">Sutcliffiella cohnii</name>
    <dbReference type="NCBI Taxonomy" id="33932"/>
    <lineage>
        <taxon>Bacteria</taxon>
        <taxon>Bacillati</taxon>
        <taxon>Bacillota</taxon>
        <taxon>Bacilli</taxon>
        <taxon>Bacillales</taxon>
        <taxon>Bacillaceae</taxon>
        <taxon>Sutcliffiella</taxon>
    </lineage>
</organism>